<comment type="similarity">
    <text evidence="1">Belongs to the PstS family.</text>
</comment>
<keyword evidence="4" id="KW-0378">Hydrolase</keyword>
<evidence type="ECO:0000313" key="4">
    <source>
        <dbReference type="EMBL" id="CAB3772453.1"/>
    </source>
</evidence>
<evidence type="ECO:0000313" key="5">
    <source>
        <dbReference type="Proteomes" id="UP000494363"/>
    </source>
</evidence>
<dbReference type="AlphaFoldDB" id="A0A6J5F232"/>
<dbReference type="EC" id="3.1.3.1" evidence="4"/>
<keyword evidence="2" id="KW-0732">Signal</keyword>
<dbReference type="RefSeq" id="WP_246356180.1">
    <property type="nucleotide sequence ID" value="NZ_CADIKH010000059.1"/>
</dbReference>
<dbReference type="GO" id="GO:0004035">
    <property type="term" value="F:alkaline phosphatase activity"/>
    <property type="evidence" value="ECO:0007669"/>
    <property type="project" value="UniProtKB-EC"/>
</dbReference>
<dbReference type="SUPFAM" id="SSF53850">
    <property type="entry name" value="Periplasmic binding protein-like II"/>
    <property type="match status" value="1"/>
</dbReference>
<keyword evidence="5" id="KW-1185">Reference proteome</keyword>
<evidence type="ECO:0000256" key="1">
    <source>
        <dbReference type="ARBA" id="ARBA00008725"/>
    </source>
</evidence>
<gene>
    <name evidence="4" type="primary">phoA2_2</name>
    <name evidence="4" type="ORF">LMG29542_06870</name>
</gene>
<feature type="signal peptide" evidence="2">
    <location>
        <begin position="1"/>
        <end position="26"/>
    </location>
</feature>
<dbReference type="InterPro" id="IPR050962">
    <property type="entry name" value="Phosphate-bind_PstS"/>
</dbReference>
<evidence type="ECO:0000259" key="3">
    <source>
        <dbReference type="Pfam" id="PF12849"/>
    </source>
</evidence>
<dbReference type="Pfam" id="PF12849">
    <property type="entry name" value="PBP_like_2"/>
    <property type="match status" value="1"/>
</dbReference>
<feature type="chain" id="PRO_5027105622" evidence="2">
    <location>
        <begin position="27"/>
        <end position="262"/>
    </location>
</feature>
<accession>A0A6J5F232</accession>
<dbReference type="Proteomes" id="UP000494363">
    <property type="component" value="Unassembled WGS sequence"/>
</dbReference>
<proteinExistence type="inferred from homology"/>
<name>A0A6J5F232_9BURK</name>
<reference evidence="4 5" key="1">
    <citation type="submission" date="2020-04" db="EMBL/GenBank/DDBJ databases">
        <authorList>
            <person name="De Canck E."/>
        </authorList>
    </citation>
    <scope>NUCLEOTIDE SEQUENCE [LARGE SCALE GENOMIC DNA]</scope>
    <source>
        <strain evidence="4 5">LMG 29542</strain>
    </source>
</reference>
<dbReference type="EMBL" id="CADIKH010000059">
    <property type="protein sequence ID" value="CAB3772453.1"/>
    <property type="molecule type" value="Genomic_DNA"/>
</dbReference>
<evidence type="ECO:0000256" key="2">
    <source>
        <dbReference type="SAM" id="SignalP"/>
    </source>
</evidence>
<dbReference type="InterPro" id="IPR024370">
    <property type="entry name" value="PBP_domain"/>
</dbReference>
<protein>
    <submittedName>
        <fullName evidence="4">Alkaline phosphatase L</fullName>
        <ecNumber evidence="4">3.1.3.1</ecNumber>
    </submittedName>
</protein>
<dbReference type="Gene3D" id="3.40.190.10">
    <property type="entry name" value="Periplasmic binding protein-like II"/>
    <property type="match status" value="1"/>
</dbReference>
<dbReference type="PANTHER" id="PTHR42996">
    <property type="entry name" value="PHOSPHATE-BINDING PROTEIN PSTS"/>
    <property type="match status" value="1"/>
</dbReference>
<feature type="domain" description="PBP" evidence="3">
    <location>
        <begin position="50"/>
        <end position="217"/>
    </location>
</feature>
<sequence>MQSSKCKISLAVALVLSGLGAANAQAAPLLGGGSKVIQALISAEGMGGVLAYWGVGSGLGQTAFLDNDATKFTSAAASVTLTASGTVDFANSDVPLSIPQLSSYPLGLVGILSGPLIQIPYIVTPVAIAFVHAPAGTGPALPNDPSLTPTVALDDADLCGIFSGAITDWKDVTNPDTGVRYPGAPIKVIYQSDADSGMTDLLTAHLAQVCPAPSGAVTKFVETQNFASLFPSAKRRATLLRRAATTASPPRCWLNQVRPLAT</sequence>
<dbReference type="PANTHER" id="PTHR42996:SF1">
    <property type="entry name" value="PHOSPHATE-BINDING PROTEIN PSTS"/>
    <property type="match status" value="1"/>
</dbReference>
<organism evidence="4 5">
    <name type="scientific">Paraburkholderia humisilvae</name>
    <dbReference type="NCBI Taxonomy" id="627669"/>
    <lineage>
        <taxon>Bacteria</taxon>
        <taxon>Pseudomonadati</taxon>
        <taxon>Pseudomonadota</taxon>
        <taxon>Betaproteobacteria</taxon>
        <taxon>Burkholderiales</taxon>
        <taxon>Burkholderiaceae</taxon>
        <taxon>Paraburkholderia</taxon>
    </lineage>
</organism>